<evidence type="ECO:0000313" key="3">
    <source>
        <dbReference type="Proteomes" id="UP000593566"/>
    </source>
</evidence>
<sequence>MWVNGDDSFTASTDAALPDNAFPFARLASVTLADQSTTFLYHQINGTTFAEEQWDASPGAWIAAIYLPRLQHPNAVSDDANQLPTAGLFDNVEPNMMLQDDDELEAGCSRASEKDDESSLGDYVESQPSSDIQANAGTAT</sequence>
<name>A0A8H6F9C8_9LECA</name>
<keyword evidence="3" id="KW-1185">Reference proteome</keyword>
<organism evidence="2 3">
    <name type="scientific">Letharia lupina</name>
    <dbReference type="NCBI Taxonomy" id="560253"/>
    <lineage>
        <taxon>Eukaryota</taxon>
        <taxon>Fungi</taxon>
        <taxon>Dikarya</taxon>
        <taxon>Ascomycota</taxon>
        <taxon>Pezizomycotina</taxon>
        <taxon>Lecanoromycetes</taxon>
        <taxon>OSLEUM clade</taxon>
        <taxon>Lecanoromycetidae</taxon>
        <taxon>Lecanorales</taxon>
        <taxon>Lecanorineae</taxon>
        <taxon>Parmeliaceae</taxon>
        <taxon>Letharia</taxon>
    </lineage>
</organism>
<evidence type="ECO:0000256" key="1">
    <source>
        <dbReference type="SAM" id="MobiDB-lite"/>
    </source>
</evidence>
<dbReference type="RefSeq" id="XP_037149552.1">
    <property type="nucleotide sequence ID" value="XM_037294171.1"/>
</dbReference>
<feature type="compositionally biased region" description="Polar residues" evidence="1">
    <location>
        <begin position="126"/>
        <end position="140"/>
    </location>
</feature>
<comment type="caution">
    <text evidence="2">The sequence shown here is derived from an EMBL/GenBank/DDBJ whole genome shotgun (WGS) entry which is preliminary data.</text>
</comment>
<dbReference type="GeneID" id="59331659"/>
<reference evidence="2 3" key="1">
    <citation type="journal article" date="2020" name="Genomics">
        <title>Complete, high-quality genomes from long-read metagenomic sequencing of two wolf lichen thalli reveals enigmatic genome architecture.</title>
        <authorList>
            <person name="McKenzie S.K."/>
            <person name="Walston R.F."/>
            <person name="Allen J.L."/>
        </authorList>
    </citation>
    <scope>NUCLEOTIDE SEQUENCE [LARGE SCALE GENOMIC DNA]</scope>
    <source>
        <strain evidence="2">WasteWater1</strain>
    </source>
</reference>
<feature type="region of interest" description="Disordered" evidence="1">
    <location>
        <begin position="95"/>
        <end position="140"/>
    </location>
</feature>
<dbReference type="EMBL" id="JACCJB010000017">
    <property type="protein sequence ID" value="KAF6220117.1"/>
    <property type="molecule type" value="Genomic_DNA"/>
</dbReference>
<proteinExistence type="predicted"/>
<gene>
    <name evidence="2" type="ORF">HO133_003248</name>
</gene>
<accession>A0A8H6F9C8</accession>
<dbReference type="Proteomes" id="UP000593566">
    <property type="component" value="Unassembled WGS sequence"/>
</dbReference>
<evidence type="ECO:0000313" key="2">
    <source>
        <dbReference type="EMBL" id="KAF6220117.1"/>
    </source>
</evidence>
<protein>
    <submittedName>
        <fullName evidence="2">Uncharacterized protein</fullName>
    </submittedName>
</protein>
<dbReference type="AlphaFoldDB" id="A0A8H6F9C8"/>